<evidence type="ECO:0000313" key="9">
    <source>
        <dbReference type="Proteomes" id="UP000019384"/>
    </source>
</evidence>
<dbReference type="InterPro" id="IPR000326">
    <property type="entry name" value="PAP2/HPO"/>
</dbReference>
<proteinExistence type="predicted"/>
<keyword evidence="3 6" id="KW-1133">Transmembrane helix</keyword>
<keyword evidence="2 6" id="KW-0812">Transmembrane</keyword>
<dbReference type="GO" id="GO:0006676">
    <property type="term" value="P:mannosyl diphosphorylinositol ceramide metabolic process"/>
    <property type="evidence" value="ECO:0007669"/>
    <property type="project" value="TreeGrafter"/>
</dbReference>
<dbReference type="GeneID" id="34519736"/>
<evidence type="ECO:0000256" key="6">
    <source>
        <dbReference type="SAM" id="Phobius"/>
    </source>
</evidence>
<dbReference type="SMART" id="SM00014">
    <property type="entry name" value="acidPPc"/>
    <property type="match status" value="1"/>
</dbReference>
<accession>W6MMW4</accession>
<gene>
    <name evidence="8" type="ORF">KUCA_T00002313001</name>
</gene>
<dbReference type="Pfam" id="PF14378">
    <property type="entry name" value="PAP2_3"/>
    <property type="match status" value="1"/>
</dbReference>
<reference evidence="8" key="1">
    <citation type="submission" date="2013-12" db="EMBL/GenBank/DDBJ databases">
        <authorList>
            <person name="Genoscope - CEA"/>
        </authorList>
    </citation>
    <scope>NUCLEOTIDE SEQUENCE</scope>
    <source>
        <strain evidence="8">CBS 1993</strain>
    </source>
</reference>
<feature type="transmembrane region" description="Helical" evidence="6">
    <location>
        <begin position="266"/>
        <end position="289"/>
    </location>
</feature>
<dbReference type="EMBL" id="HG793127">
    <property type="protein sequence ID" value="CDK26342.1"/>
    <property type="molecule type" value="Genomic_DNA"/>
</dbReference>
<dbReference type="Proteomes" id="UP000019384">
    <property type="component" value="Unassembled WGS sequence"/>
</dbReference>
<evidence type="ECO:0000259" key="7">
    <source>
        <dbReference type="SMART" id="SM00014"/>
    </source>
</evidence>
<evidence type="ECO:0000256" key="2">
    <source>
        <dbReference type="ARBA" id="ARBA00022692"/>
    </source>
</evidence>
<dbReference type="GO" id="GO:0016020">
    <property type="term" value="C:membrane"/>
    <property type="evidence" value="ECO:0007669"/>
    <property type="project" value="UniProtKB-SubCell"/>
</dbReference>
<evidence type="ECO:0000256" key="4">
    <source>
        <dbReference type="ARBA" id="ARBA00023136"/>
    </source>
</evidence>
<feature type="transmembrane region" description="Helical" evidence="6">
    <location>
        <begin position="295"/>
        <end position="316"/>
    </location>
</feature>
<dbReference type="PANTHER" id="PTHR31310:SF11">
    <property type="entry name" value="INOSITOL PHOSPHORYLCERAMIDE SYNTHASE CATALYTIC SUBUNIT AUR1"/>
    <property type="match status" value="1"/>
</dbReference>
<feature type="region of interest" description="Disordered" evidence="5">
    <location>
        <begin position="377"/>
        <end position="441"/>
    </location>
</feature>
<feature type="compositionally biased region" description="Low complexity" evidence="5">
    <location>
        <begin position="427"/>
        <end position="441"/>
    </location>
</feature>
<dbReference type="OrthoDB" id="5784at2759"/>
<evidence type="ECO:0000256" key="1">
    <source>
        <dbReference type="ARBA" id="ARBA00004141"/>
    </source>
</evidence>
<feature type="compositionally biased region" description="Low complexity" evidence="5">
    <location>
        <begin position="377"/>
        <end position="392"/>
    </location>
</feature>
<feature type="transmembrane region" description="Helical" evidence="6">
    <location>
        <begin position="53"/>
        <end position="79"/>
    </location>
</feature>
<dbReference type="HOGENOM" id="CLU_030747_0_1_1"/>
<feature type="domain" description="Phosphatidic acid phosphatase type 2/haloperoxidase" evidence="7">
    <location>
        <begin position="180"/>
        <end position="317"/>
    </location>
</feature>
<keyword evidence="9" id="KW-1185">Reference proteome</keyword>
<dbReference type="InterPro" id="IPR036938">
    <property type="entry name" value="PAP2/HPO_sf"/>
</dbReference>
<evidence type="ECO:0000313" key="8">
    <source>
        <dbReference type="EMBL" id="CDK26342.1"/>
    </source>
</evidence>
<name>W6MMW4_9ASCO</name>
<dbReference type="AlphaFoldDB" id="W6MMW4"/>
<protein>
    <recommendedName>
        <fullName evidence="7">Phosphatidic acid phosphatase type 2/haloperoxidase domain-containing protein</fullName>
    </recommendedName>
</protein>
<keyword evidence="4 6" id="KW-0472">Membrane</keyword>
<dbReference type="RefSeq" id="XP_022458348.1">
    <property type="nucleotide sequence ID" value="XM_022602554.1"/>
</dbReference>
<sequence>MLSPVQVVQRLYDEFITWKRSGQALGSFLTSKDPRPVINGYKLSKLEIAHYSFIASVFFFVLCVLDISIFFKLAAVAVLGTLVAMPITGQFFLHGLPVLAWVALFFSSGKIPHSWKPPISVKVLPSMETILYGDNLSDLLAATTNRVLDLFAWFPYGIIHFSGPFIVAGLTFIFGPPTAVRSYAFAFGYMNLIGVIIQNMFPAAPPWYKLLHGLEPANYDMNGSPGGLGRIDDFFGFDMYTTTFSNAPVVFGAFPSLHSGCASMDALFLMYLFPSMTPLWCAYVCWLWWSTMYLTHHYFFDLTAGATMALTFFSYVKYTSLPIINPKCFCRFSYTSISKFDIHGNDPLAPVFYQMPLDQLDEEAGVNAPFDEAFELSSLSSRQTTSQKSSRTPSPPNHSKSAPARAATPVSAGDSTTTSLFDERTDLQTSTSSASLQASLK</sequence>
<organism evidence="8 9">
    <name type="scientific">Kuraishia capsulata CBS 1993</name>
    <dbReference type="NCBI Taxonomy" id="1382522"/>
    <lineage>
        <taxon>Eukaryota</taxon>
        <taxon>Fungi</taxon>
        <taxon>Dikarya</taxon>
        <taxon>Ascomycota</taxon>
        <taxon>Saccharomycotina</taxon>
        <taxon>Pichiomycetes</taxon>
        <taxon>Pichiales</taxon>
        <taxon>Pichiaceae</taxon>
        <taxon>Kuraishia</taxon>
    </lineage>
</organism>
<dbReference type="STRING" id="1382522.W6MMW4"/>
<dbReference type="GO" id="GO:0030148">
    <property type="term" value="P:sphingolipid biosynthetic process"/>
    <property type="evidence" value="ECO:0007669"/>
    <property type="project" value="EnsemblFungi"/>
</dbReference>
<dbReference type="InterPro" id="IPR026841">
    <property type="entry name" value="Aur1/Ipt1"/>
</dbReference>
<dbReference type="GO" id="GO:0045140">
    <property type="term" value="F:inositol phosphoceramide synthase activity"/>
    <property type="evidence" value="ECO:0007669"/>
    <property type="project" value="EnsemblFungi"/>
</dbReference>
<dbReference type="InterPro" id="IPR052185">
    <property type="entry name" value="IPC_Synthase-Related"/>
</dbReference>
<comment type="subcellular location">
    <subcellularLocation>
        <location evidence="1">Membrane</location>
        <topology evidence="1">Multi-pass membrane protein</topology>
    </subcellularLocation>
</comment>
<dbReference type="SUPFAM" id="SSF48317">
    <property type="entry name" value="Acid phosphatase/Vanadium-dependent haloperoxidase"/>
    <property type="match status" value="1"/>
</dbReference>
<reference evidence="8" key="2">
    <citation type="submission" date="2014-02" db="EMBL/GenBank/DDBJ databases">
        <title>Complete DNA sequence of /Kuraishia capsulata/ illustrates novel genomic features among budding yeasts (/Saccharomycotina/).</title>
        <authorList>
            <person name="Morales L."/>
            <person name="Noel B."/>
            <person name="Porcel B."/>
            <person name="Marcet-Houben M."/>
            <person name="Hullo M-F."/>
            <person name="Sacerdot C."/>
            <person name="Tekaia F."/>
            <person name="Leh-Louis V."/>
            <person name="Despons L."/>
            <person name="Khanna V."/>
            <person name="Aury J-M."/>
            <person name="Barbe V."/>
            <person name="Couloux A."/>
            <person name="Labadie K."/>
            <person name="Pelletier E."/>
            <person name="Souciet J-L."/>
            <person name="Boekhout T."/>
            <person name="Gabaldon T."/>
            <person name="Wincker P."/>
            <person name="Dujon B."/>
        </authorList>
    </citation>
    <scope>NUCLEOTIDE SEQUENCE</scope>
    <source>
        <strain evidence="8">CBS 1993</strain>
    </source>
</reference>
<evidence type="ECO:0000256" key="3">
    <source>
        <dbReference type="ARBA" id="ARBA00022989"/>
    </source>
</evidence>
<dbReference type="PANTHER" id="PTHR31310">
    <property type="match status" value="1"/>
</dbReference>
<dbReference type="GO" id="GO:0070916">
    <property type="term" value="C:inositol phosphoceramide synthase complex"/>
    <property type="evidence" value="ECO:0007669"/>
    <property type="project" value="EnsemblFungi"/>
</dbReference>
<evidence type="ECO:0000256" key="5">
    <source>
        <dbReference type="SAM" id="MobiDB-lite"/>
    </source>
</evidence>
<dbReference type="CDD" id="cd03386">
    <property type="entry name" value="PAP2_Aur1_like"/>
    <property type="match status" value="1"/>
</dbReference>
<feature type="transmembrane region" description="Helical" evidence="6">
    <location>
        <begin position="153"/>
        <end position="175"/>
    </location>
</feature>
<feature type="transmembrane region" description="Helical" evidence="6">
    <location>
        <begin position="182"/>
        <end position="201"/>
    </location>
</feature>